<evidence type="ECO:0000313" key="3">
    <source>
        <dbReference type="EMBL" id="MBE9028513.1"/>
    </source>
</evidence>
<dbReference type="GO" id="GO:0004462">
    <property type="term" value="F:lactoylglutathione lyase activity"/>
    <property type="evidence" value="ECO:0007669"/>
    <property type="project" value="InterPro"/>
</dbReference>
<comment type="caution">
    <text evidence="3">The sequence shown here is derived from an EMBL/GenBank/DDBJ whole genome shotgun (WGS) entry which is preliminary data.</text>
</comment>
<evidence type="ECO:0000259" key="2">
    <source>
        <dbReference type="PROSITE" id="PS51819"/>
    </source>
</evidence>
<reference evidence="3" key="1">
    <citation type="submission" date="2020-10" db="EMBL/GenBank/DDBJ databases">
        <authorList>
            <person name="Castelo-Branco R."/>
            <person name="Eusebio N."/>
            <person name="Adriana R."/>
            <person name="Vieira A."/>
            <person name="Brugerolle De Fraissinette N."/>
            <person name="Rezende De Castro R."/>
            <person name="Schneider M.P."/>
            <person name="Vasconcelos V."/>
            <person name="Leao P.N."/>
        </authorList>
    </citation>
    <scope>NUCLEOTIDE SEQUENCE</scope>
    <source>
        <strain evidence="3">LEGE 11480</strain>
    </source>
</reference>
<accession>A0A928VH50</accession>
<dbReference type="PROSITE" id="PS00934">
    <property type="entry name" value="GLYOXALASE_I_1"/>
    <property type="match status" value="1"/>
</dbReference>
<dbReference type="InterPro" id="IPR037523">
    <property type="entry name" value="VOC_core"/>
</dbReference>
<dbReference type="EMBL" id="JADEXQ010000004">
    <property type="protein sequence ID" value="MBE9028513.1"/>
    <property type="molecule type" value="Genomic_DNA"/>
</dbReference>
<gene>
    <name evidence="3" type="ORF">IQ266_01920</name>
</gene>
<protein>
    <submittedName>
        <fullName evidence="3">VOC family protein</fullName>
    </submittedName>
</protein>
<feature type="domain" description="VOC" evidence="2">
    <location>
        <begin position="5"/>
        <end position="119"/>
    </location>
</feature>
<dbReference type="InterPro" id="IPR050383">
    <property type="entry name" value="GlyoxalaseI/FosfomycinResist"/>
</dbReference>
<sequence>MQINHFLHTALNVTDLAKAEHFYSDILGLQKAERDLKFPGIWYQIGDYQLHLLVAPENPPSKNQERWGRNRHLAFSVSDIAAVKQRLTAAGQNFQVSGSGRPAVFVRDPDDNVIELGEI</sequence>
<evidence type="ECO:0000313" key="4">
    <source>
        <dbReference type="Proteomes" id="UP000625316"/>
    </source>
</evidence>
<dbReference type="Gene3D" id="3.10.180.10">
    <property type="entry name" value="2,3-Dihydroxybiphenyl 1,2-Dioxygenase, domain 1"/>
    <property type="match status" value="1"/>
</dbReference>
<evidence type="ECO:0000256" key="1">
    <source>
        <dbReference type="ARBA" id="ARBA00022723"/>
    </source>
</evidence>
<keyword evidence="1" id="KW-0479">Metal-binding</keyword>
<dbReference type="InterPro" id="IPR029068">
    <property type="entry name" value="Glyas_Bleomycin-R_OHBP_Dase"/>
</dbReference>
<dbReference type="SUPFAM" id="SSF54593">
    <property type="entry name" value="Glyoxalase/Bleomycin resistance protein/Dihydroxybiphenyl dioxygenase"/>
    <property type="match status" value="1"/>
</dbReference>
<dbReference type="InterPro" id="IPR018146">
    <property type="entry name" value="Glyoxalase_1_CS"/>
</dbReference>
<keyword evidence="4" id="KW-1185">Reference proteome</keyword>
<dbReference type="Proteomes" id="UP000625316">
    <property type="component" value="Unassembled WGS sequence"/>
</dbReference>
<dbReference type="GO" id="GO:0046872">
    <property type="term" value="F:metal ion binding"/>
    <property type="evidence" value="ECO:0007669"/>
    <property type="project" value="UniProtKB-KW"/>
</dbReference>
<dbReference type="AlphaFoldDB" id="A0A928VH50"/>
<organism evidence="3 4">
    <name type="scientific">Romeriopsis navalis LEGE 11480</name>
    <dbReference type="NCBI Taxonomy" id="2777977"/>
    <lineage>
        <taxon>Bacteria</taxon>
        <taxon>Bacillati</taxon>
        <taxon>Cyanobacteriota</taxon>
        <taxon>Cyanophyceae</taxon>
        <taxon>Leptolyngbyales</taxon>
        <taxon>Leptolyngbyaceae</taxon>
        <taxon>Romeriopsis</taxon>
        <taxon>Romeriopsis navalis</taxon>
    </lineage>
</organism>
<dbReference type="RefSeq" id="WP_264323337.1">
    <property type="nucleotide sequence ID" value="NZ_JADEXQ010000004.1"/>
</dbReference>
<proteinExistence type="predicted"/>
<dbReference type="PANTHER" id="PTHR21366:SF22">
    <property type="entry name" value="VOC DOMAIN-CONTAINING PROTEIN"/>
    <property type="match status" value="1"/>
</dbReference>
<dbReference type="PANTHER" id="PTHR21366">
    <property type="entry name" value="GLYOXALASE FAMILY PROTEIN"/>
    <property type="match status" value="1"/>
</dbReference>
<dbReference type="Pfam" id="PF00903">
    <property type="entry name" value="Glyoxalase"/>
    <property type="match status" value="1"/>
</dbReference>
<dbReference type="PROSITE" id="PS51819">
    <property type="entry name" value="VOC"/>
    <property type="match status" value="1"/>
</dbReference>
<name>A0A928VH50_9CYAN</name>
<dbReference type="InterPro" id="IPR004360">
    <property type="entry name" value="Glyas_Fos-R_dOase_dom"/>
</dbReference>